<dbReference type="GO" id="GO:0016020">
    <property type="term" value="C:membrane"/>
    <property type="evidence" value="ECO:0007669"/>
    <property type="project" value="UniProtKB-SubCell"/>
</dbReference>
<dbReference type="Pfam" id="PF15069">
    <property type="entry name" value="FAM163"/>
    <property type="match status" value="1"/>
</dbReference>
<evidence type="ECO:0000256" key="2">
    <source>
        <dbReference type="ARBA" id="ARBA00006760"/>
    </source>
</evidence>
<comment type="caution">
    <text evidence="7">The sequence shown here is derived from an EMBL/GenBank/DDBJ whole genome shotgun (WGS) entry which is preliminary data.</text>
</comment>
<reference evidence="7 8" key="1">
    <citation type="journal article" date="2019" name="Genome Biol. Evol.">
        <title>Whole-Genome Sequencing of the Giant Devil Catfish, Bagarius yarrelli.</title>
        <authorList>
            <person name="Jiang W."/>
            <person name="Lv Y."/>
            <person name="Cheng L."/>
            <person name="Yang K."/>
            <person name="Chao B."/>
            <person name="Wang X."/>
            <person name="Li Y."/>
            <person name="Pan X."/>
            <person name="You X."/>
            <person name="Zhang Y."/>
            <person name="Yang J."/>
            <person name="Li J."/>
            <person name="Zhang X."/>
            <person name="Liu S."/>
            <person name="Sun C."/>
            <person name="Yang J."/>
            <person name="Shi Q."/>
        </authorList>
    </citation>
    <scope>NUCLEOTIDE SEQUENCE [LARGE SCALE GENOMIC DNA]</scope>
    <source>
        <strain evidence="7">JWS20170419001</strain>
        <tissue evidence="7">Muscle</tissue>
    </source>
</reference>
<comment type="similarity">
    <text evidence="2">Belongs to the FAM163 family.</text>
</comment>
<protein>
    <submittedName>
        <fullName evidence="7">Uncharacterized protein</fullName>
    </submittedName>
</protein>
<sequence length="200" mass="22076">MHALGKQTTASLNSLSLMRHMSRTQKQALYYCCKSDEGEMEKEEVEKPDLAKSSPAHHSNFPILSHSLQPPSSPSSLSPPIVLTSPSSLSNLCLPEHSFSNQLLTTQELYKSSCPANYIPALSTAPMPSYMFCPSCSGLLPLYLPREQELRNGGGRISYRTLEEQDVDLPSNISSFNQLNLMRSITGREVVTHMSISTDV</sequence>
<dbReference type="PANTHER" id="PTHR31396">
    <property type="entry name" value="PROTEIN FAM163B MEMBER"/>
    <property type="match status" value="1"/>
</dbReference>
<keyword evidence="8" id="KW-1185">Reference proteome</keyword>
<dbReference type="InterPro" id="IPR029379">
    <property type="entry name" value="FAM163"/>
</dbReference>
<feature type="region of interest" description="Disordered" evidence="6">
    <location>
        <begin position="61"/>
        <end position="80"/>
    </location>
</feature>
<dbReference type="EMBL" id="VCAZ01000050">
    <property type="protein sequence ID" value="TSM85955.1"/>
    <property type="molecule type" value="Genomic_DNA"/>
</dbReference>
<dbReference type="OrthoDB" id="9887724at2759"/>
<evidence type="ECO:0000313" key="8">
    <source>
        <dbReference type="Proteomes" id="UP000319801"/>
    </source>
</evidence>
<evidence type="ECO:0000256" key="6">
    <source>
        <dbReference type="SAM" id="MobiDB-lite"/>
    </source>
</evidence>
<evidence type="ECO:0000256" key="1">
    <source>
        <dbReference type="ARBA" id="ARBA00004167"/>
    </source>
</evidence>
<dbReference type="InterPro" id="IPR040280">
    <property type="entry name" value="FAM163B"/>
</dbReference>
<dbReference type="AlphaFoldDB" id="A0A556U5C7"/>
<gene>
    <name evidence="7" type="ORF">Baya_8163</name>
</gene>
<feature type="compositionally biased region" description="Low complexity" evidence="6">
    <location>
        <begin position="62"/>
        <end position="80"/>
    </location>
</feature>
<keyword evidence="3" id="KW-0812">Transmembrane</keyword>
<evidence type="ECO:0000256" key="3">
    <source>
        <dbReference type="ARBA" id="ARBA00022692"/>
    </source>
</evidence>
<evidence type="ECO:0000313" key="7">
    <source>
        <dbReference type="EMBL" id="TSM85955.1"/>
    </source>
</evidence>
<evidence type="ECO:0000256" key="5">
    <source>
        <dbReference type="ARBA" id="ARBA00023136"/>
    </source>
</evidence>
<dbReference type="Proteomes" id="UP000319801">
    <property type="component" value="Unassembled WGS sequence"/>
</dbReference>
<keyword evidence="4" id="KW-1133">Transmembrane helix</keyword>
<evidence type="ECO:0000256" key="4">
    <source>
        <dbReference type="ARBA" id="ARBA00022989"/>
    </source>
</evidence>
<proteinExistence type="inferred from homology"/>
<accession>A0A556U5C7</accession>
<keyword evidence="5" id="KW-0472">Membrane</keyword>
<organism evidence="7 8">
    <name type="scientific">Bagarius yarrelli</name>
    <name type="common">Goonch</name>
    <name type="synonym">Bagrus yarrelli</name>
    <dbReference type="NCBI Taxonomy" id="175774"/>
    <lineage>
        <taxon>Eukaryota</taxon>
        <taxon>Metazoa</taxon>
        <taxon>Chordata</taxon>
        <taxon>Craniata</taxon>
        <taxon>Vertebrata</taxon>
        <taxon>Euteleostomi</taxon>
        <taxon>Actinopterygii</taxon>
        <taxon>Neopterygii</taxon>
        <taxon>Teleostei</taxon>
        <taxon>Ostariophysi</taxon>
        <taxon>Siluriformes</taxon>
        <taxon>Sisoridae</taxon>
        <taxon>Sisorinae</taxon>
        <taxon>Bagarius</taxon>
    </lineage>
</organism>
<comment type="subcellular location">
    <subcellularLocation>
        <location evidence="1">Membrane</location>
        <topology evidence="1">Single-pass membrane protein</topology>
    </subcellularLocation>
</comment>
<name>A0A556U5C7_BAGYA</name>
<dbReference type="PANTHER" id="PTHR31396:SF2">
    <property type="entry name" value="PROTEIN FAM163B"/>
    <property type="match status" value="1"/>
</dbReference>